<dbReference type="CDD" id="cd08168">
    <property type="entry name" value="Cytochrom_C3"/>
    <property type="match status" value="1"/>
</dbReference>
<proteinExistence type="predicted"/>
<dbReference type="Gene3D" id="3.90.10.10">
    <property type="entry name" value="Cytochrome C3"/>
    <property type="match status" value="3"/>
</dbReference>
<evidence type="ECO:0000313" key="5">
    <source>
        <dbReference type="EMBL" id="GFO60520.1"/>
    </source>
</evidence>
<gene>
    <name evidence="5" type="ORF">GMST_28450</name>
</gene>
<dbReference type="Pfam" id="PF09699">
    <property type="entry name" value="Paired_CXXCH_1"/>
    <property type="match status" value="1"/>
</dbReference>
<dbReference type="AlphaFoldDB" id="A0A6V8MKJ2"/>
<keyword evidence="6" id="KW-1185">Reference proteome</keyword>
<feature type="signal peptide" evidence="3">
    <location>
        <begin position="1"/>
        <end position="22"/>
    </location>
</feature>
<dbReference type="InterPro" id="IPR036280">
    <property type="entry name" value="Multihaem_cyt_sf"/>
</dbReference>
<dbReference type="InterPro" id="IPR051829">
    <property type="entry name" value="Multiheme_Cytochr_ET"/>
</dbReference>
<dbReference type="EMBL" id="BLXX01000009">
    <property type="protein sequence ID" value="GFO60520.1"/>
    <property type="molecule type" value="Genomic_DNA"/>
</dbReference>
<dbReference type="RefSeq" id="WP_183355342.1">
    <property type="nucleotide sequence ID" value="NZ_BLXX01000009.1"/>
</dbReference>
<sequence length="704" mass="72499">MKKMLLVAIGLAAFALVQPRGAGAVSHNLANVPSCISCHNTPIPDGPTFNNSCLQCHDVAANNAAVTHKLDPSRQGGTSHSWSGNAVNPAAGAQKPTSGALAEVSRVTGSTLACVNCHNPHATNNTAAGFLRTGSADQLCLDCHRSRNVTSHRVDPTRSPASHPVNVKYQDAVAAGGFSSTPGNAALSAGLAATGGTLLCSTCHDVHDSVTQDGSLLRAEARGAAVTAGNPDNANFCTSCHTGKYNHNAKGQDIQCLDCHAAHVDYDPADPAGAQGTNVSLVRRYLPGKNAQTFFRAGDYYKNGDGSGVCQSCHAVPTGAKPYGALHDSKGPSDCTACHSHANAKGSFSANVACGGCHALPPTDSVFYSGVQKYSHKAGDTACDSCHTSATAPSHNDGTVNLVTGANSCSACHAYPPASPAHTTATTAPFNCTFCHLYTDFNGSLHNNGSLDLNVANLTCTTCHPTLSSSHAAHVGNLPTLVTAYGGSDPYFLNNNTDATGYRFGCAYCHPTSNANHWNGTIVLAGNGFAGTSKTNVTCSASVCHSDGKGGFVASPNWYTGFVGQDRCSMCHAAAPTSGAHFAHTSINGIHDGSSGISYPATYSCVKCHSATVDANRNIYYPNHVNGTVKVSFIAASEVSKAQLTSVDPAIWTRNGSIDTSVQPLSAGSYANATCSNIACHNNLVTPAWNSAVKISCVDCHSKL</sequence>
<dbReference type="InterPro" id="IPR010177">
    <property type="entry name" value="Paired_CXXCH_1"/>
</dbReference>
<evidence type="ECO:0000256" key="2">
    <source>
        <dbReference type="SAM" id="MobiDB-lite"/>
    </source>
</evidence>
<dbReference type="Pfam" id="PF09698">
    <property type="entry name" value="GSu_C4xC__C2xCH"/>
    <property type="match status" value="1"/>
</dbReference>
<evidence type="ECO:0000256" key="1">
    <source>
        <dbReference type="ARBA" id="ARBA00022729"/>
    </source>
</evidence>
<dbReference type="NCBIfam" id="TIGR01904">
    <property type="entry name" value="GSu_C4xC__C2xCH"/>
    <property type="match status" value="1"/>
</dbReference>
<dbReference type="Proteomes" id="UP000556026">
    <property type="component" value="Unassembled WGS sequence"/>
</dbReference>
<dbReference type="GO" id="GO:0016491">
    <property type="term" value="F:oxidoreductase activity"/>
    <property type="evidence" value="ECO:0007669"/>
    <property type="project" value="TreeGrafter"/>
</dbReference>
<feature type="chain" id="PRO_5027542571" description="Doubled CXXCH motif domain-containing protein" evidence="3">
    <location>
        <begin position="23"/>
        <end position="704"/>
    </location>
</feature>
<keyword evidence="1 3" id="KW-0732">Signal</keyword>
<feature type="domain" description="Doubled CXXCH motif" evidence="4">
    <location>
        <begin position="113"/>
        <end position="146"/>
    </location>
</feature>
<evidence type="ECO:0000259" key="4">
    <source>
        <dbReference type="Pfam" id="PF09699"/>
    </source>
</evidence>
<feature type="region of interest" description="Disordered" evidence="2">
    <location>
        <begin position="70"/>
        <end position="99"/>
    </location>
</feature>
<dbReference type="PANTHER" id="PTHR35038">
    <property type="entry name" value="DISSIMILATORY SULFITE REDUCTASE SIRA"/>
    <property type="match status" value="1"/>
</dbReference>
<comment type="caution">
    <text evidence="5">The sequence shown here is derived from an EMBL/GenBank/DDBJ whole genome shotgun (WGS) entry which is preliminary data.</text>
</comment>
<dbReference type="InterPro" id="IPR010176">
    <property type="entry name" value="C4xCH_C2xCH_motif_GEOSU"/>
</dbReference>
<dbReference type="PANTHER" id="PTHR35038:SF6">
    <property type="entry name" value="SURFACE LOCALIZED DECAHEME CYTOCHROME C LIPOPROTEIN"/>
    <property type="match status" value="1"/>
</dbReference>
<dbReference type="SUPFAM" id="SSF48695">
    <property type="entry name" value="Multiheme cytochromes"/>
    <property type="match status" value="4"/>
</dbReference>
<accession>A0A6V8MKJ2</accession>
<reference evidence="6" key="1">
    <citation type="submission" date="2020-06" db="EMBL/GenBank/DDBJ databases">
        <title>Draft genomic sequence of Geomonas sp. Red330.</title>
        <authorList>
            <person name="Itoh H."/>
            <person name="Zhenxing X."/>
            <person name="Ushijima N."/>
            <person name="Masuda Y."/>
            <person name="Shiratori Y."/>
            <person name="Senoo K."/>
        </authorList>
    </citation>
    <scope>NUCLEOTIDE SEQUENCE [LARGE SCALE GENOMIC DNA]</scope>
    <source>
        <strain evidence="6">Red330</strain>
    </source>
</reference>
<evidence type="ECO:0000256" key="3">
    <source>
        <dbReference type="SAM" id="SignalP"/>
    </source>
</evidence>
<evidence type="ECO:0000313" key="6">
    <source>
        <dbReference type="Proteomes" id="UP000556026"/>
    </source>
</evidence>
<feature type="compositionally biased region" description="Polar residues" evidence="2">
    <location>
        <begin position="75"/>
        <end position="86"/>
    </location>
</feature>
<organism evidence="5 6">
    <name type="scientific">Geomonas silvestris</name>
    <dbReference type="NCBI Taxonomy" id="2740184"/>
    <lineage>
        <taxon>Bacteria</taxon>
        <taxon>Pseudomonadati</taxon>
        <taxon>Thermodesulfobacteriota</taxon>
        <taxon>Desulfuromonadia</taxon>
        <taxon>Geobacterales</taxon>
        <taxon>Geobacteraceae</taxon>
        <taxon>Geomonas</taxon>
    </lineage>
</organism>
<name>A0A6V8MKJ2_9BACT</name>
<protein>
    <recommendedName>
        <fullName evidence="4">Doubled CXXCH motif domain-containing protein</fullName>
    </recommendedName>
</protein>